<dbReference type="AlphaFoldDB" id="A0A077EAH9"/>
<evidence type="ECO:0000256" key="1">
    <source>
        <dbReference type="ARBA" id="ARBA00004651"/>
    </source>
</evidence>
<dbReference type="PANTHER" id="PTHR43099">
    <property type="entry name" value="UPF0053 PROTEIN YRKA"/>
    <property type="match status" value="1"/>
</dbReference>
<evidence type="ECO:0000256" key="2">
    <source>
        <dbReference type="ARBA" id="ARBA00022475"/>
    </source>
</evidence>
<feature type="transmembrane region" description="Helical" evidence="11">
    <location>
        <begin position="6"/>
        <end position="30"/>
    </location>
</feature>
<keyword evidence="4" id="KW-0677">Repeat</keyword>
<dbReference type="InterPro" id="IPR051676">
    <property type="entry name" value="UPF0053_domain"/>
</dbReference>
<accession>A0A077EAH9</accession>
<dbReference type="GO" id="GO:0050660">
    <property type="term" value="F:flavin adenine dinucleotide binding"/>
    <property type="evidence" value="ECO:0007669"/>
    <property type="project" value="InterPro"/>
</dbReference>
<dbReference type="Gene3D" id="3.30.465.10">
    <property type="match status" value="1"/>
</dbReference>
<reference evidence="14" key="1">
    <citation type="journal article" date="2013" name="Lancet">
        <title>First case of E anophelis outbreak in an intensive-care unit.</title>
        <authorList>
            <person name="Teo J."/>
            <person name="Tan S.Y."/>
            <person name="Tay M."/>
            <person name="Ding Y."/>
            <person name="Kjelleberg S."/>
            <person name="Givskov M."/>
            <person name="Lin R.T."/>
            <person name="Yang L."/>
        </authorList>
    </citation>
    <scope>NUCLEOTIDE SEQUENCE [LARGE SCALE GENOMIC DNA]</scope>
    <source>
        <strain evidence="14">NUHP1</strain>
    </source>
</reference>
<comment type="subcellular location">
    <subcellularLocation>
        <location evidence="1">Cell membrane</location>
        <topology evidence="1">Multi-pass membrane protein</topology>
    </subcellularLocation>
</comment>
<dbReference type="KEGG" id="eao:BD94_0826"/>
<sequence>MDPDSFVKLLIALFLVLLNGFFVAAEFSIVKVRYSQIQIKAAEGNALAKKAEYIIKHLDAYLSATQLGITLASLALGWVGESALHHVFEDLFHRFGFAVADSTITTVSVVCSFLIITIMHIVFGELVPKSIAIRKSESTTFFVAYPMILFYNVFRPFIWLMNSISNAFLRLIKIHPASENEIHSTEELQLLVKQSADSGEIEEENYEIIKNAFDFTDHSAKQIMVPRQNIFSININDDKKDIVEKMLESGYSRIPVYDGSIDNVIGIFYTKEFIREYIKNFDEWEDFDIRTLLHEPTFVVGSKKISDLMKVFQTKKQHLAIVIDEFGGTEGIISLEDILEELVGEIQDEEDEEEKIVEKVGENVYWVQASQPLEEINEHLPVDLPENPEQYNTLAGFILHELSDIPEENQEFDLNGYHFKILKMQNRGVELVEMIYMEPVIEEKLTDEMGEA</sequence>
<dbReference type="InterPro" id="IPR000644">
    <property type="entry name" value="CBS_dom"/>
</dbReference>
<feature type="domain" description="CNNM transmembrane" evidence="13">
    <location>
        <begin position="1"/>
        <end position="205"/>
    </location>
</feature>
<feature type="transmembrane region" description="Helical" evidence="11">
    <location>
        <begin position="58"/>
        <end position="79"/>
    </location>
</feature>
<dbReference type="PROSITE" id="PS51846">
    <property type="entry name" value="CNNM"/>
    <property type="match status" value="1"/>
</dbReference>
<dbReference type="RefSeq" id="WP_021348924.1">
    <property type="nucleotide sequence ID" value="NZ_CP007547.1"/>
</dbReference>
<dbReference type="Pfam" id="PF01595">
    <property type="entry name" value="CNNM"/>
    <property type="match status" value="1"/>
</dbReference>
<gene>
    <name evidence="14" type="ORF">BD94_0826</name>
</gene>
<evidence type="ECO:0000256" key="3">
    <source>
        <dbReference type="ARBA" id="ARBA00022692"/>
    </source>
</evidence>
<evidence type="ECO:0000313" key="15">
    <source>
        <dbReference type="Proteomes" id="UP000028933"/>
    </source>
</evidence>
<dbReference type="SUPFAM" id="SSF56176">
    <property type="entry name" value="FAD-binding/transporter-associated domain-like"/>
    <property type="match status" value="1"/>
</dbReference>
<evidence type="ECO:0000256" key="8">
    <source>
        <dbReference type="PROSITE-ProRule" id="PRU00703"/>
    </source>
</evidence>
<keyword evidence="5 9" id="KW-1133">Transmembrane helix</keyword>
<reference evidence="14" key="2">
    <citation type="journal article" date="2015" name="Genome Biol. Evol.">
        <title>Complete Genome Sequence and Transcriptomic Analysis of the Novel Pathogen Elizabethkingia anophelis in Response to Oxidative Stress.</title>
        <authorList>
            <person name="Li Y."/>
            <person name="Liu Y."/>
            <person name="Chew S.C."/>
            <person name="Tay M."/>
            <person name="Salido M.M."/>
            <person name="Teo J."/>
            <person name="Lauro F.M."/>
            <person name="Givskov M."/>
            <person name="Yang L."/>
        </authorList>
    </citation>
    <scope>NUCLEOTIDE SEQUENCE</scope>
    <source>
        <strain evidence="14">NUHP1</strain>
    </source>
</reference>
<feature type="transmembrane region" description="Helical" evidence="11">
    <location>
        <begin position="139"/>
        <end position="161"/>
    </location>
</feature>
<evidence type="ECO:0000259" key="13">
    <source>
        <dbReference type="PROSITE" id="PS51846"/>
    </source>
</evidence>
<evidence type="ECO:0000256" key="9">
    <source>
        <dbReference type="PROSITE-ProRule" id="PRU01193"/>
    </source>
</evidence>
<dbReference type="InterPro" id="IPR046342">
    <property type="entry name" value="CBS_dom_sf"/>
</dbReference>
<keyword evidence="10" id="KW-0175">Coiled coil</keyword>
<dbReference type="Pfam" id="PF03471">
    <property type="entry name" value="CorC_HlyC"/>
    <property type="match status" value="1"/>
</dbReference>
<dbReference type="PANTHER" id="PTHR43099:SF2">
    <property type="entry name" value="UPF0053 PROTEIN YRKA"/>
    <property type="match status" value="1"/>
</dbReference>
<evidence type="ECO:0000256" key="6">
    <source>
        <dbReference type="ARBA" id="ARBA00023122"/>
    </source>
</evidence>
<proteinExistence type="predicted"/>
<protein>
    <submittedName>
        <fullName evidence="14">Hemolysin-related protein containing CBS domains</fullName>
    </submittedName>
</protein>
<dbReference type="HOGENOM" id="CLU_015237_4_0_10"/>
<keyword evidence="3 9" id="KW-0812">Transmembrane</keyword>
<feature type="transmembrane region" description="Helical" evidence="11">
    <location>
        <begin position="99"/>
        <end position="127"/>
    </location>
</feature>
<dbReference type="CDD" id="cd04590">
    <property type="entry name" value="CBS_pair_CorC_HlyC_assoc"/>
    <property type="match status" value="1"/>
</dbReference>
<feature type="domain" description="CBS" evidence="12">
    <location>
        <begin position="292"/>
        <end position="349"/>
    </location>
</feature>
<evidence type="ECO:0000259" key="12">
    <source>
        <dbReference type="PROSITE" id="PS51371"/>
    </source>
</evidence>
<dbReference type="SUPFAM" id="SSF54631">
    <property type="entry name" value="CBS-domain pair"/>
    <property type="match status" value="1"/>
</dbReference>
<feature type="coiled-coil region" evidence="10">
    <location>
        <begin position="332"/>
        <end position="359"/>
    </location>
</feature>
<dbReference type="Proteomes" id="UP000028933">
    <property type="component" value="Chromosome"/>
</dbReference>
<keyword evidence="2" id="KW-1003">Cell membrane</keyword>
<keyword evidence="6 8" id="KW-0129">CBS domain</keyword>
<keyword evidence="7 9" id="KW-0472">Membrane</keyword>
<dbReference type="InterPro" id="IPR002550">
    <property type="entry name" value="CNNM"/>
</dbReference>
<dbReference type="eggNOG" id="COG1253">
    <property type="taxonomic scope" value="Bacteria"/>
</dbReference>
<evidence type="ECO:0000256" key="11">
    <source>
        <dbReference type="SAM" id="Phobius"/>
    </source>
</evidence>
<dbReference type="GO" id="GO:0005886">
    <property type="term" value="C:plasma membrane"/>
    <property type="evidence" value="ECO:0007669"/>
    <property type="project" value="UniProtKB-SubCell"/>
</dbReference>
<evidence type="ECO:0000256" key="5">
    <source>
        <dbReference type="ARBA" id="ARBA00022989"/>
    </source>
</evidence>
<evidence type="ECO:0000256" key="7">
    <source>
        <dbReference type="ARBA" id="ARBA00023136"/>
    </source>
</evidence>
<dbReference type="Gene3D" id="3.10.580.10">
    <property type="entry name" value="CBS-domain"/>
    <property type="match status" value="1"/>
</dbReference>
<evidence type="ECO:0000256" key="4">
    <source>
        <dbReference type="ARBA" id="ARBA00022737"/>
    </source>
</evidence>
<evidence type="ECO:0000256" key="10">
    <source>
        <dbReference type="SAM" id="Coils"/>
    </source>
</evidence>
<dbReference type="InterPro" id="IPR044751">
    <property type="entry name" value="Ion_transp-like_CBS"/>
</dbReference>
<name>A0A077EAH9_9FLAO</name>
<dbReference type="PROSITE" id="PS51371">
    <property type="entry name" value="CBS"/>
    <property type="match status" value="2"/>
</dbReference>
<dbReference type="SMART" id="SM01091">
    <property type="entry name" value="CorC_HlyC"/>
    <property type="match status" value="1"/>
</dbReference>
<dbReference type="Pfam" id="PF00571">
    <property type="entry name" value="CBS"/>
    <property type="match status" value="2"/>
</dbReference>
<dbReference type="STRING" id="1338011.BD94_0826"/>
<dbReference type="InterPro" id="IPR016169">
    <property type="entry name" value="FAD-bd_PCMH_sub2"/>
</dbReference>
<dbReference type="InterPro" id="IPR036318">
    <property type="entry name" value="FAD-bd_PCMH-like_sf"/>
</dbReference>
<organism evidence="14 15">
    <name type="scientific">Elizabethkingia anophelis NUHP1</name>
    <dbReference type="NCBI Taxonomy" id="1338011"/>
    <lineage>
        <taxon>Bacteria</taxon>
        <taxon>Pseudomonadati</taxon>
        <taxon>Bacteroidota</taxon>
        <taxon>Flavobacteriia</taxon>
        <taxon>Flavobacteriales</taxon>
        <taxon>Weeksellaceae</taxon>
        <taxon>Elizabethkingia</taxon>
    </lineage>
</organism>
<dbReference type="EMBL" id="CP007547">
    <property type="protein sequence ID" value="AIL44601.1"/>
    <property type="molecule type" value="Genomic_DNA"/>
</dbReference>
<evidence type="ECO:0000313" key="14">
    <source>
        <dbReference type="EMBL" id="AIL44601.1"/>
    </source>
</evidence>
<feature type="domain" description="CBS" evidence="12">
    <location>
        <begin position="224"/>
        <end position="283"/>
    </location>
</feature>
<dbReference type="InterPro" id="IPR005170">
    <property type="entry name" value="Transptr-assoc_dom"/>
</dbReference>
<dbReference type="FunFam" id="3.10.580.10:FF:000002">
    <property type="entry name" value="Magnesium/cobalt efflux protein CorC"/>
    <property type="match status" value="1"/>
</dbReference>